<feature type="domain" description="NIPSNAP" evidence="1">
    <location>
        <begin position="11"/>
        <end position="108"/>
    </location>
</feature>
<dbReference type="Gene3D" id="3.30.70.100">
    <property type="match status" value="1"/>
</dbReference>
<organism evidence="2 3">
    <name type="scientific">Pendulispora rubella</name>
    <dbReference type="NCBI Taxonomy" id="2741070"/>
    <lineage>
        <taxon>Bacteria</taxon>
        <taxon>Pseudomonadati</taxon>
        <taxon>Myxococcota</taxon>
        <taxon>Myxococcia</taxon>
        <taxon>Myxococcales</taxon>
        <taxon>Sorangiineae</taxon>
        <taxon>Pendulisporaceae</taxon>
        <taxon>Pendulispora</taxon>
    </lineage>
</organism>
<dbReference type="InterPro" id="IPR012577">
    <property type="entry name" value="NIPSNAP"/>
</dbReference>
<name>A0ABZ2L1G0_9BACT</name>
<evidence type="ECO:0000313" key="2">
    <source>
        <dbReference type="EMBL" id="WXB04683.1"/>
    </source>
</evidence>
<gene>
    <name evidence="2" type="ORF">LVJ94_48290</name>
</gene>
<protein>
    <submittedName>
        <fullName evidence="2">NIPSNAP family protein</fullName>
    </submittedName>
</protein>
<dbReference type="SUPFAM" id="SSF54909">
    <property type="entry name" value="Dimeric alpha+beta barrel"/>
    <property type="match status" value="1"/>
</dbReference>
<dbReference type="Proteomes" id="UP001374803">
    <property type="component" value="Chromosome"/>
</dbReference>
<keyword evidence="3" id="KW-1185">Reference proteome</keyword>
<evidence type="ECO:0000259" key="1">
    <source>
        <dbReference type="Pfam" id="PF07978"/>
    </source>
</evidence>
<sequence>MTEQEATVVLEIRTYRLRSGRGERFHQIFREQAVPLLRRYGITVVDFGPSLINEADEPGEGYFLMRAFPSLERREALEGAFYGSDEWRKGPRPEVLSLIENYHTTVITVPSAAVQALIR</sequence>
<dbReference type="Pfam" id="PF07978">
    <property type="entry name" value="NIPSNAP"/>
    <property type="match status" value="1"/>
</dbReference>
<dbReference type="RefSeq" id="WP_394834327.1">
    <property type="nucleotide sequence ID" value="NZ_CP089929.1"/>
</dbReference>
<reference evidence="2" key="1">
    <citation type="submission" date="2021-12" db="EMBL/GenBank/DDBJ databases">
        <title>Discovery of the Pendulisporaceae a myxobacterial family with distinct sporulation behavior and unique specialized metabolism.</title>
        <authorList>
            <person name="Garcia R."/>
            <person name="Popoff A."/>
            <person name="Bader C.D."/>
            <person name="Loehr J."/>
            <person name="Walesch S."/>
            <person name="Walt C."/>
            <person name="Boldt J."/>
            <person name="Bunk B."/>
            <person name="Haeckl F.J.F.P.J."/>
            <person name="Gunesch A.P."/>
            <person name="Birkelbach J."/>
            <person name="Nuebel U."/>
            <person name="Pietschmann T."/>
            <person name="Bach T."/>
            <person name="Mueller R."/>
        </authorList>
    </citation>
    <scope>NUCLEOTIDE SEQUENCE</scope>
    <source>
        <strain evidence="2">MSr11367</strain>
    </source>
</reference>
<evidence type="ECO:0000313" key="3">
    <source>
        <dbReference type="Proteomes" id="UP001374803"/>
    </source>
</evidence>
<dbReference type="InterPro" id="IPR011008">
    <property type="entry name" value="Dimeric_a/b-barrel"/>
</dbReference>
<dbReference type="EMBL" id="CP089983">
    <property type="protein sequence ID" value="WXB04683.1"/>
    <property type="molecule type" value="Genomic_DNA"/>
</dbReference>
<proteinExistence type="predicted"/>
<accession>A0ABZ2L1G0</accession>